<dbReference type="Pfam" id="PF13733">
    <property type="entry name" value="Glyco_transf_7N"/>
    <property type="match status" value="1"/>
</dbReference>
<feature type="region of interest" description="Disordered" evidence="11">
    <location>
        <begin position="392"/>
        <end position="453"/>
    </location>
</feature>
<evidence type="ECO:0000313" key="16">
    <source>
        <dbReference type="Proteomes" id="UP001286313"/>
    </source>
</evidence>
<dbReference type="InterPro" id="IPR003859">
    <property type="entry name" value="Galactosyl_T"/>
</dbReference>
<keyword evidence="8" id="KW-1133">Transmembrane helix</keyword>
<accession>A0AAE1F6S8</accession>
<feature type="region of interest" description="Disordered" evidence="11">
    <location>
        <begin position="289"/>
        <end position="378"/>
    </location>
</feature>
<dbReference type="GO" id="GO:0016020">
    <property type="term" value="C:membrane"/>
    <property type="evidence" value="ECO:0007669"/>
    <property type="project" value="UniProtKB-SubCell"/>
</dbReference>
<dbReference type="PANTHER" id="PTHR19300:SF57">
    <property type="entry name" value="BETA-1,4-N-ACETYLGALACTOSAMINYLTRANSFERASE"/>
    <property type="match status" value="1"/>
</dbReference>
<feature type="compositionally biased region" description="Polar residues" evidence="11">
    <location>
        <begin position="297"/>
        <end position="328"/>
    </location>
</feature>
<dbReference type="InterPro" id="IPR029044">
    <property type="entry name" value="Nucleotide-diphossugar_trans"/>
</dbReference>
<dbReference type="EMBL" id="JAWQEG010002988">
    <property type="protein sequence ID" value="KAK3868544.1"/>
    <property type="molecule type" value="Genomic_DNA"/>
</dbReference>
<evidence type="ECO:0000256" key="6">
    <source>
        <dbReference type="ARBA" id="ARBA00022692"/>
    </source>
</evidence>
<evidence type="ECO:0000313" key="15">
    <source>
        <dbReference type="EMBL" id="KAK3868544.1"/>
    </source>
</evidence>
<dbReference type="Pfam" id="PF02709">
    <property type="entry name" value="Glyco_transf_7C"/>
    <property type="match status" value="1"/>
</dbReference>
<dbReference type="AlphaFoldDB" id="A0AAE1F6S8"/>
<evidence type="ECO:0000256" key="12">
    <source>
        <dbReference type="SAM" id="SignalP"/>
    </source>
</evidence>
<dbReference type="GO" id="GO:0006688">
    <property type="term" value="P:glycosphingolipid biosynthetic process"/>
    <property type="evidence" value="ECO:0007669"/>
    <property type="project" value="TreeGrafter"/>
</dbReference>
<evidence type="ECO:0000256" key="9">
    <source>
        <dbReference type="ARBA" id="ARBA00023136"/>
    </source>
</evidence>
<dbReference type="PANTHER" id="PTHR19300">
    <property type="entry name" value="BETA-1,4-GALACTOSYLTRANSFERASE"/>
    <property type="match status" value="1"/>
</dbReference>
<evidence type="ECO:0000256" key="3">
    <source>
        <dbReference type="ARBA" id="ARBA00005735"/>
    </source>
</evidence>
<dbReference type="GO" id="GO:0008378">
    <property type="term" value="F:galactosyltransferase activity"/>
    <property type="evidence" value="ECO:0007669"/>
    <property type="project" value="TreeGrafter"/>
</dbReference>
<evidence type="ECO:0000256" key="5">
    <source>
        <dbReference type="ARBA" id="ARBA00022679"/>
    </source>
</evidence>
<keyword evidence="9" id="KW-0472">Membrane</keyword>
<evidence type="ECO:0000259" key="14">
    <source>
        <dbReference type="Pfam" id="PF13733"/>
    </source>
</evidence>
<evidence type="ECO:0000259" key="13">
    <source>
        <dbReference type="Pfam" id="PF02709"/>
    </source>
</evidence>
<evidence type="ECO:0000256" key="10">
    <source>
        <dbReference type="ARBA" id="ARBA00023180"/>
    </source>
</evidence>
<dbReference type="Proteomes" id="UP001286313">
    <property type="component" value="Unassembled WGS sequence"/>
</dbReference>
<evidence type="ECO:0008006" key="17">
    <source>
        <dbReference type="Google" id="ProtNLM"/>
    </source>
</evidence>
<dbReference type="CDD" id="cd00899">
    <property type="entry name" value="b4GalT"/>
    <property type="match status" value="1"/>
</dbReference>
<sequence length="678" mass="75081">MQCPKTVSFLSCLTTALPIATSDSSIAIATALYTKTSTTVGVITDRLSIQSAAVDTNIPPVVSSTAVLTSVNSSGYSLFITALDTVLSQPPLCLPCTTSAASKADILFYALVSSQHLYCLESPKEDVFYTLLTPPYSIICPRVKSVSVRETGVALSNSPPPTSADHLTTRLVCFFLLSASHLTFESPATPRVWMLETHTIGGGDKKGKNMRTGTTFCRVRAWKVLLAVVAVLMTAQFSFNLLFYRNYDSLFNVNVTSSSGDGASADLNMLSPIQSKLKWISWLQPIPVTPSSPVSSKGNLSASGQIPGTKSHNKSSTVGSVQVSPTQATKHKNDSAITDSEVKEKNVSKKIDIQTPPLKGNNDATENKPGKEAANNVKTTKPLHEVSRSVDQNITSGSVPELSPGGSQSIERPICPPVPPNLAGRVKVERNAPSLEEQERTHTELEPGGHYRPPECQARHKVAIIIPYRDRVHHLTIFLHHLHSMLQRQQIDYAIFVVEQAGNGKFNRAMLMNVGALEALRQYRFSCFIFHDVDLLPEDDRNLYTCPDQPRHMSIAINVMKYKLPYTDIFGGVSAMTVDQFRVVNGFSNKFWGWGGEDDDMSNRIKYHGFFISRYPANIGRYTMLSHKKDEPNPRRYQYLHDGKKRYKSDGLNSVKYRTLDIQLRRLYTWVYVDLLPS</sequence>
<organism evidence="15 16">
    <name type="scientific">Petrolisthes cinctipes</name>
    <name type="common">Flat porcelain crab</name>
    <dbReference type="NCBI Taxonomy" id="88211"/>
    <lineage>
        <taxon>Eukaryota</taxon>
        <taxon>Metazoa</taxon>
        <taxon>Ecdysozoa</taxon>
        <taxon>Arthropoda</taxon>
        <taxon>Crustacea</taxon>
        <taxon>Multicrustacea</taxon>
        <taxon>Malacostraca</taxon>
        <taxon>Eumalacostraca</taxon>
        <taxon>Eucarida</taxon>
        <taxon>Decapoda</taxon>
        <taxon>Pleocyemata</taxon>
        <taxon>Anomura</taxon>
        <taxon>Galatheoidea</taxon>
        <taxon>Porcellanidae</taxon>
        <taxon>Petrolisthes</taxon>
    </lineage>
</organism>
<dbReference type="GO" id="GO:0033842">
    <property type="term" value="F:N-acetyl-beta-glucosaminyl-derivative 4-beta-N-acetylgalactosaminyltransferase activity"/>
    <property type="evidence" value="ECO:0007669"/>
    <property type="project" value="TreeGrafter"/>
</dbReference>
<reference evidence="15" key="1">
    <citation type="submission" date="2023-10" db="EMBL/GenBank/DDBJ databases">
        <title>Genome assemblies of two species of porcelain crab, Petrolisthes cinctipes and Petrolisthes manimaculis (Anomura: Porcellanidae).</title>
        <authorList>
            <person name="Angst P."/>
        </authorList>
    </citation>
    <scope>NUCLEOTIDE SEQUENCE</scope>
    <source>
        <strain evidence="15">PB745_01</strain>
        <tissue evidence="15">Gill</tissue>
    </source>
</reference>
<keyword evidence="7" id="KW-0735">Signal-anchor</keyword>
<evidence type="ECO:0000256" key="2">
    <source>
        <dbReference type="ARBA" id="ARBA00004922"/>
    </source>
</evidence>
<keyword evidence="4" id="KW-0328">Glycosyltransferase</keyword>
<keyword evidence="5" id="KW-0808">Transferase</keyword>
<feature type="signal peptide" evidence="12">
    <location>
        <begin position="1"/>
        <end position="22"/>
    </location>
</feature>
<keyword evidence="12" id="KW-0732">Signal</keyword>
<protein>
    <recommendedName>
        <fullName evidence="17">Beta-1,4-N-acetylgalactosaminyltransferase bre-4</fullName>
    </recommendedName>
</protein>
<dbReference type="PRINTS" id="PR02050">
    <property type="entry name" value="B14GALTRFASE"/>
</dbReference>
<comment type="pathway">
    <text evidence="2">Protein modification; protein glycosylation.</text>
</comment>
<feature type="domain" description="Galactosyltransferase N-terminal" evidence="14">
    <location>
        <begin position="415"/>
        <end position="547"/>
    </location>
</feature>
<comment type="caution">
    <text evidence="15">The sequence shown here is derived from an EMBL/GenBank/DDBJ whole genome shotgun (WGS) entry which is preliminary data.</text>
</comment>
<feature type="domain" description="Galactosyltransferase C-terminal" evidence="13">
    <location>
        <begin position="551"/>
        <end position="628"/>
    </location>
</feature>
<feature type="compositionally biased region" description="Basic and acidic residues" evidence="11">
    <location>
        <begin position="340"/>
        <end position="352"/>
    </location>
</feature>
<dbReference type="GO" id="GO:0005794">
    <property type="term" value="C:Golgi apparatus"/>
    <property type="evidence" value="ECO:0007669"/>
    <property type="project" value="TreeGrafter"/>
</dbReference>
<evidence type="ECO:0000256" key="1">
    <source>
        <dbReference type="ARBA" id="ARBA00004606"/>
    </source>
</evidence>
<dbReference type="InterPro" id="IPR027791">
    <property type="entry name" value="Galactosyl_T_C"/>
</dbReference>
<evidence type="ECO:0000256" key="11">
    <source>
        <dbReference type="SAM" id="MobiDB-lite"/>
    </source>
</evidence>
<comment type="subcellular location">
    <subcellularLocation>
        <location evidence="1">Membrane</location>
        <topology evidence="1">Single-pass type II membrane protein</topology>
    </subcellularLocation>
</comment>
<evidence type="ECO:0000256" key="4">
    <source>
        <dbReference type="ARBA" id="ARBA00022676"/>
    </source>
</evidence>
<feature type="compositionally biased region" description="Basic and acidic residues" evidence="11">
    <location>
        <begin position="437"/>
        <end position="453"/>
    </location>
</feature>
<evidence type="ECO:0000256" key="8">
    <source>
        <dbReference type="ARBA" id="ARBA00022989"/>
    </source>
</evidence>
<gene>
    <name evidence="15" type="ORF">Pcinc_026074</name>
</gene>
<dbReference type="SUPFAM" id="SSF53448">
    <property type="entry name" value="Nucleotide-diphospho-sugar transferases"/>
    <property type="match status" value="1"/>
</dbReference>
<name>A0AAE1F6S8_PETCI</name>
<evidence type="ECO:0000256" key="7">
    <source>
        <dbReference type="ARBA" id="ARBA00022968"/>
    </source>
</evidence>
<keyword evidence="6" id="KW-0812">Transmembrane</keyword>
<dbReference type="Gene3D" id="3.90.550.10">
    <property type="entry name" value="Spore Coat Polysaccharide Biosynthesis Protein SpsA, Chain A"/>
    <property type="match status" value="1"/>
</dbReference>
<feature type="chain" id="PRO_5041921476" description="Beta-1,4-N-acetylgalactosaminyltransferase bre-4" evidence="12">
    <location>
        <begin position="23"/>
        <end position="678"/>
    </location>
</feature>
<comment type="similarity">
    <text evidence="3">Belongs to the glycosyltransferase 7 family.</text>
</comment>
<dbReference type="InterPro" id="IPR027995">
    <property type="entry name" value="Galactosyl_T_N"/>
</dbReference>
<dbReference type="GO" id="GO:0005975">
    <property type="term" value="P:carbohydrate metabolic process"/>
    <property type="evidence" value="ECO:0007669"/>
    <property type="project" value="InterPro"/>
</dbReference>
<keyword evidence="10" id="KW-0325">Glycoprotein</keyword>
<proteinExistence type="inferred from homology"/>
<keyword evidence="16" id="KW-1185">Reference proteome</keyword>